<evidence type="ECO:0000256" key="1">
    <source>
        <dbReference type="ARBA" id="ARBA00004976"/>
    </source>
</evidence>
<dbReference type="PANTHER" id="PTHR47837">
    <property type="entry name" value="GTP PYROPHOSPHOKINASE YJBM"/>
    <property type="match status" value="1"/>
</dbReference>
<comment type="pathway">
    <text evidence="1">Purine metabolism; ppGpp biosynthesis; ppGpp from GTP: step 1/2.</text>
</comment>
<gene>
    <name evidence="4" type="ORF">JYB65_14240</name>
</gene>
<dbReference type="RefSeq" id="WP_206583361.1">
    <property type="nucleotide sequence ID" value="NZ_JAFJZZ010000010.1"/>
</dbReference>
<sequence>MNTQITKAFLGYDTVNRFQDYFLPQSTQFQQLMMMYNCAIKEVKTKLDILNEELSITTKRTPIEFITYRIKKPESIANKLEKLGYPITVDSIVENLNDVAGVRVICPFIGDIYDVAKMLTAQDDIFLITEKDYIKHPKPNGYRSLHLIIETPVFFSNHKRMMRVEVQIRTIAMDFWASLDSQLKYKKELQNAEEVGLELKECADIISQTDVRMQEIKERIYSDI</sequence>
<evidence type="ECO:0000313" key="5">
    <source>
        <dbReference type="Proteomes" id="UP000664545"/>
    </source>
</evidence>
<keyword evidence="2" id="KW-0175">Coiled coil</keyword>
<dbReference type="SUPFAM" id="SSF81301">
    <property type="entry name" value="Nucleotidyltransferase"/>
    <property type="match status" value="1"/>
</dbReference>
<dbReference type="SMART" id="SM00954">
    <property type="entry name" value="RelA_SpoT"/>
    <property type="match status" value="1"/>
</dbReference>
<evidence type="ECO:0000313" key="4">
    <source>
        <dbReference type="EMBL" id="MBN7774523.1"/>
    </source>
</evidence>
<dbReference type="PANTHER" id="PTHR47837:SF2">
    <property type="entry name" value="GTP PYROPHOSPHOKINASE YWAC"/>
    <property type="match status" value="1"/>
</dbReference>
<dbReference type="InterPro" id="IPR052366">
    <property type="entry name" value="GTP_Pyrophosphokinase"/>
</dbReference>
<feature type="coiled-coil region" evidence="2">
    <location>
        <begin position="33"/>
        <end position="60"/>
    </location>
</feature>
<dbReference type="AlphaFoldDB" id="A0A939IKD3"/>
<evidence type="ECO:0000256" key="2">
    <source>
        <dbReference type="SAM" id="Coils"/>
    </source>
</evidence>
<dbReference type="GO" id="GO:0015969">
    <property type="term" value="P:guanosine tetraphosphate metabolic process"/>
    <property type="evidence" value="ECO:0007669"/>
    <property type="project" value="InterPro"/>
</dbReference>
<organism evidence="4 5">
    <name type="scientific">Clostridium aminobutyricum</name>
    <dbReference type="NCBI Taxonomy" id="33953"/>
    <lineage>
        <taxon>Bacteria</taxon>
        <taxon>Bacillati</taxon>
        <taxon>Bacillota</taxon>
        <taxon>Clostridia</taxon>
        <taxon>Eubacteriales</taxon>
        <taxon>Clostridiaceae</taxon>
        <taxon>Clostridium</taxon>
    </lineage>
</organism>
<reference evidence="4" key="1">
    <citation type="submission" date="2021-02" db="EMBL/GenBank/DDBJ databases">
        <title>Abyssanaerobacter marinus gen.nov., sp., nov, anaerobic bacterium isolated from the Onnuri vent field of Indian Ocean and suggestion of Mogibacteriaceae fam. nov., and proposal of reclassification of ambiguous this family's genus member.</title>
        <authorList>
            <person name="Kim Y.J."/>
            <person name="Yang J.-A."/>
        </authorList>
    </citation>
    <scope>NUCLEOTIDE SEQUENCE</scope>
    <source>
        <strain evidence="4">DSM 2634</strain>
    </source>
</reference>
<dbReference type="EMBL" id="JAFJZZ010000010">
    <property type="protein sequence ID" value="MBN7774523.1"/>
    <property type="molecule type" value="Genomic_DNA"/>
</dbReference>
<dbReference type="Proteomes" id="UP000664545">
    <property type="component" value="Unassembled WGS sequence"/>
</dbReference>
<accession>A0A939IKD3</accession>
<keyword evidence="5" id="KW-1185">Reference proteome</keyword>
<dbReference type="InterPro" id="IPR043519">
    <property type="entry name" value="NT_sf"/>
</dbReference>
<dbReference type="Gene3D" id="1.10.287.860">
    <property type="entry name" value="Nucleotidyltransferase"/>
    <property type="match status" value="1"/>
</dbReference>
<evidence type="ECO:0000259" key="3">
    <source>
        <dbReference type="SMART" id="SM00954"/>
    </source>
</evidence>
<dbReference type="CDD" id="cd05399">
    <property type="entry name" value="NT_Rel-Spo_like"/>
    <property type="match status" value="1"/>
</dbReference>
<name>A0A939IKD3_CLOAM</name>
<dbReference type="Pfam" id="PF04607">
    <property type="entry name" value="RelA_SpoT"/>
    <property type="match status" value="1"/>
</dbReference>
<comment type="caution">
    <text evidence="4">The sequence shown here is derived from an EMBL/GenBank/DDBJ whole genome shotgun (WGS) entry which is preliminary data.</text>
</comment>
<feature type="domain" description="RelA/SpoT" evidence="3">
    <location>
        <begin position="68"/>
        <end position="191"/>
    </location>
</feature>
<protein>
    <submittedName>
        <fullName evidence="4">GTP pyrophosphokinase family protein</fullName>
    </submittedName>
</protein>
<dbReference type="InterPro" id="IPR007685">
    <property type="entry name" value="RelA_SpoT"/>
</dbReference>
<proteinExistence type="predicted"/>
<dbReference type="Gene3D" id="3.30.460.10">
    <property type="entry name" value="Beta Polymerase, domain 2"/>
    <property type="match status" value="1"/>
</dbReference>